<keyword evidence="1" id="KW-1133">Transmembrane helix</keyword>
<sequence length="78" mass="8168">MHEVYHNPCFNSPSHFPSSLLLALLCTPCTLLSFVKPLLAIHHCGAVGQAIAVHAVAAVYAVVAGDHVAAVFVAVFVC</sequence>
<evidence type="ECO:0000313" key="2">
    <source>
        <dbReference type="EMBL" id="KAF2767042.1"/>
    </source>
</evidence>
<dbReference type="EMBL" id="ML995862">
    <property type="protein sequence ID" value="KAF2767042.1"/>
    <property type="molecule type" value="Genomic_DNA"/>
</dbReference>
<gene>
    <name evidence="2" type="ORF">EJ03DRAFT_329593</name>
</gene>
<proteinExistence type="predicted"/>
<dbReference type="Proteomes" id="UP000799436">
    <property type="component" value="Unassembled WGS sequence"/>
</dbReference>
<evidence type="ECO:0000313" key="3">
    <source>
        <dbReference type="Proteomes" id="UP000799436"/>
    </source>
</evidence>
<accession>A0A6G1L378</accession>
<reference evidence="2" key="1">
    <citation type="journal article" date="2020" name="Stud. Mycol.">
        <title>101 Dothideomycetes genomes: a test case for predicting lifestyles and emergence of pathogens.</title>
        <authorList>
            <person name="Haridas S."/>
            <person name="Albert R."/>
            <person name="Binder M."/>
            <person name="Bloem J."/>
            <person name="Labutti K."/>
            <person name="Salamov A."/>
            <person name="Andreopoulos B."/>
            <person name="Baker S."/>
            <person name="Barry K."/>
            <person name="Bills G."/>
            <person name="Bluhm B."/>
            <person name="Cannon C."/>
            <person name="Castanera R."/>
            <person name="Culley D."/>
            <person name="Daum C."/>
            <person name="Ezra D."/>
            <person name="Gonzalez J."/>
            <person name="Henrissat B."/>
            <person name="Kuo A."/>
            <person name="Liang C."/>
            <person name="Lipzen A."/>
            <person name="Lutzoni F."/>
            <person name="Magnuson J."/>
            <person name="Mondo S."/>
            <person name="Nolan M."/>
            <person name="Ohm R."/>
            <person name="Pangilinan J."/>
            <person name="Park H.-J."/>
            <person name="Ramirez L."/>
            <person name="Alfaro M."/>
            <person name="Sun H."/>
            <person name="Tritt A."/>
            <person name="Yoshinaga Y."/>
            <person name="Zwiers L.-H."/>
            <person name="Turgeon B."/>
            <person name="Goodwin S."/>
            <person name="Spatafora J."/>
            <person name="Crous P."/>
            <person name="Grigoriev I."/>
        </authorList>
    </citation>
    <scope>NUCLEOTIDE SEQUENCE</scope>
    <source>
        <strain evidence="2">CBS 116005</strain>
    </source>
</reference>
<name>A0A6G1L378_9PEZI</name>
<organism evidence="2 3">
    <name type="scientific">Teratosphaeria nubilosa</name>
    <dbReference type="NCBI Taxonomy" id="161662"/>
    <lineage>
        <taxon>Eukaryota</taxon>
        <taxon>Fungi</taxon>
        <taxon>Dikarya</taxon>
        <taxon>Ascomycota</taxon>
        <taxon>Pezizomycotina</taxon>
        <taxon>Dothideomycetes</taxon>
        <taxon>Dothideomycetidae</taxon>
        <taxon>Mycosphaerellales</taxon>
        <taxon>Teratosphaeriaceae</taxon>
        <taxon>Teratosphaeria</taxon>
    </lineage>
</organism>
<feature type="transmembrane region" description="Helical" evidence="1">
    <location>
        <begin position="51"/>
        <end position="77"/>
    </location>
</feature>
<keyword evidence="3" id="KW-1185">Reference proteome</keyword>
<dbReference type="AlphaFoldDB" id="A0A6G1L378"/>
<feature type="transmembrane region" description="Helical" evidence="1">
    <location>
        <begin position="20"/>
        <end position="39"/>
    </location>
</feature>
<keyword evidence="1" id="KW-0472">Membrane</keyword>
<protein>
    <submittedName>
        <fullName evidence="2">Uncharacterized protein</fullName>
    </submittedName>
</protein>
<evidence type="ECO:0000256" key="1">
    <source>
        <dbReference type="SAM" id="Phobius"/>
    </source>
</evidence>
<keyword evidence="1" id="KW-0812">Transmembrane</keyword>